<dbReference type="InterPro" id="IPR050158">
    <property type="entry name" value="Ubiquitin_ubiquitin-like"/>
</dbReference>
<dbReference type="InterPro" id="IPR019954">
    <property type="entry name" value="Ubiquitin_CS"/>
</dbReference>
<protein>
    <submittedName>
        <fullName evidence="2">Unannotated protein</fullName>
    </submittedName>
</protein>
<dbReference type="InterPro" id="IPR000626">
    <property type="entry name" value="Ubiquitin-like_dom"/>
</dbReference>
<dbReference type="PANTHER" id="PTHR10666">
    <property type="entry name" value="UBIQUITIN"/>
    <property type="match status" value="1"/>
</dbReference>
<dbReference type="AlphaFoldDB" id="A0A6J7EQH8"/>
<dbReference type="FunFam" id="3.10.20.90:FF:000006">
    <property type="entry name" value="Polyubiquitin 10"/>
    <property type="match status" value="1"/>
</dbReference>
<dbReference type="SMART" id="SM00213">
    <property type="entry name" value="UBQ"/>
    <property type="match status" value="1"/>
</dbReference>
<dbReference type="Gene3D" id="3.10.20.90">
    <property type="entry name" value="Phosphatidylinositol 3-kinase Catalytic Subunit, Chain A, domain 1"/>
    <property type="match status" value="1"/>
</dbReference>
<dbReference type="InterPro" id="IPR019956">
    <property type="entry name" value="Ubiquitin_dom"/>
</dbReference>
<dbReference type="EMBL" id="CAFBLP010000062">
    <property type="protein sequence ID" value="CAB4885747.1"/>
    <property type="molecule type" value="Genomic_DNA"/>
</dbReference>
<dbReference type="PROSITE" id="PS50053">
    <property type="entry name" value="UBIQUITIN_2"/>
    <property type="match status" value="1"/>
</dbReference>
<proteinExistence type="predicted"/>
<reference evidence="2" key="1">
    <citation type="submission" date="2020-05" db="EMBL/GenBank/DDBJ databases">
        <authorList>
            <person name="Chiriac C."/>
            <person name="Salcher M."/>
            <person name="Ghai R."/>
            <person name="Kavagutti S V."/>
        </authorList>
    </citation>
    <scope>NUCLEOTIDE SEQUENCE</scope>
</reference>
<feature type="domain" description="Ubiquitin-like" evidence="1">
    <location>
        <begin position="4"/>
        <end position="74"/>
    </location>
</feature>
<dbReference type="PRINTS" id="PR00348">
    <property type="entry name" value="UBIQUITIN"/>
</dbReference>
<dbReference type="PROSITE" id="PS00299">
    <property type="entry name" value="UBIQUITIN_1"/>
    <property type="match status" value="1"/>
</dbReference>
<dbReference type="SUPFAM" id="SSF54236">
    <property type="entry name" value="Ubiquitin-like"/>
    <property type="match status" value="1"/>
</dbReference>
<evidence type="ECO:0000313" key="2">
    <source>
        <dbReference type="EMBL" id="CAB4885747.1"/>
    </source>
</evidence>
<evidence type="ECO:0000259" key="1">
    <source>
        <dbReference type="PROSITE" id="PS50053"/>
    </source>
</evidence>
<dbReference type="InterPro" id="IPR029071">
    <property type="entry name" value="Ubiquitin-like_domsf"/>
</dbReference>
<gene>
    <name evidence="2" type="ORF">UFOPK3376_02180</name>
</gene>
<sequence>MSGMQIFVKTLTGKTITLDVESSDSIENVKQKLEDKEGLPPDMQRLIFAGQSLVDGSTLADYNIQKEATLHLVLLSGVVTYDFVHASVPPLGASHLAVLRGVASLGQRITGVRSGKYVFGFYASGSLDFAVEFFDANDVSLRQVTGSVSSVELEPFALPCTAPRGSSVATLLISSVGGGVLLDMVSFQRA</sequence>
<dbReference type="Pfam" id="PF00240">
    <property type="entry name" value="ubiquitin"/>
    <property type="match status" value="1"/>
</dbReference>
<name>A0A6J7EQH8_9ZZZZ</name>
<accession>A0A6J7EQH8</accession>
<organism evidence="2">
    <name type="scientific">freshwater metagenome</name>
    <dbReference type="NCBI Taxonomy" id="449393"/>
    <lineage>
        <taxon>unclassified sequences</taxon>
        <taxon>metagenomes</taxon>
        <taxon>ecological metagenomes</taxon>
    </lineage>
</organism>